<dbReference type="EMBL" id="DS268449">
    <property type="protein sequence ID" value="EFP03409.1"/>
    <property type="molecule type" value="Genomic_DNA"/>
</dbReference>
<dbReference type="SUPFAM" id="SSF53254">
    <property type="entry name" value="Phosphoglycerate mutase-like"/>
    <property type="match status" value="1"/>
</dbReference>
<dbReference type="HOGENOM" id="CLU_063130_1_1_1"/>
<dbReference type="CDD" id="cd07067">
    <property type="entry name" value="HP_PGM_like"/>
    <property type="match status" value="1"/>
</dbReference>
<comment type="subcellular location">
    <subcellularLocation>
        <location evidence="1">Mitochondrion outer membrane</location>
    </subcellularLocation>
</comment>
<name>E3MJ58_CAERE</name>
<evidence type="ECO:0000256" key="2">
    <source>
        <dbReference type="ARBA" id="ARBA00006717"/>
    </source>
</evidence>
<comment type="similarity">
    <text evidence="2">Belongs to the phosphoglycerate mutase family. BPG-dependent PGAM subfamily.</text>
</comment>
<evidence type="ECO:0000256" key="4">
    <source>
        <dbReference type="ARBA" id="ARBA00022787"/>
    </source>
</evidence>
<dbReference type="PANTHER" id="PTHR20935:SF0">
    <property type="entry name" value="SERINE_THREONINE-PROTEIN PHOSPHATASE PGAM5, MITOCHONDRIAL"/>
    <property type="match status" value="1"/>
</dbReference>
<gene>
    <name evidence="14" type="primary">Cre-pgam-5</name>
    <name evidence="14" type="ORF">CRE_09585</name>
</gene>
<organism evidence="15">
    <name type="scientific">Caenorhabditis remanei</name>
    <name type="common">Caenorhabditis vulgaris</name>
    <dbReference type="NCBI Taxonomy" id="31234"/>
    <lineage>
        <taxon>Eukaryota</taxon>
        <taxon>Metazoa</taxon>
        <taxon>Ecdysozoa</taxon>
        <taxon>Nematoda</taxon>
        <taxon>Chromadorea</taxon>
        <taxon>Rhabditida</taxon>
        <taxon>Rhabditina</taxon>
        <taxon>Rhabditomorpha</taxon>
        <taxon>Rhabditoidea</taxon>
        <taxon>Rhabditidae</taxon>
        <taxon>Peloderinae</taxon>
        <taxon>Caenorhabditis</taxon>
    </lineage>
</organism>
<evidence type="ECO:0000256" key="11">
    <source>
        <dbReference type="ARBA" id="ARBA00047761"/>
    </source>
</evidence>
<evidence type="ECO:0000256" key="1">
    <source>
        <dbReference type="ARBA" id="ARBA00004294"/>
    </source>
</evidence>
<dbReference type="Proteomes" id="UP000008281">
    <property type="component" value="Unassembled WGS sequence"/>
</dbReference>
<dbReference type="OMA" id="MPMEMIT"/>
<evidence type="ECO:0000256" key="8">
    <source>
        <dbReference type="ARBA" id="ARBA00039765"/>
    </source>
</evidence>
<dbReference type="GO" id="GO:0005741">
    <property type="term" value="C:mitochondrial outer membrane"/>
    <property type="evidence" value="ECO:0007669"/>
    <property type="project" value="UniProtKB-SubCell"/>
</dbReference>
<proteinExistence type="inferred from homology"/>
<evidence type="ECO:0000256" key="12">
    <source>
        <dbReference type="ARBA" id="ARBA00048336"/>
    </source>
</evidence>
<dbReference type="EC" id="3.1.3.16" evidence="3"/>
<sequence>MLHKISFLANFSQILTVSLRFTIKKPPFIRFLSIFLPEMVSALFKFGLPSAAAALATGTLLFTDDEKKSSVFRKAFAFTQNHNAKTFDEHFPRGEWDKNWDFRDPISLVDKRKWEKADEAGRKKLIDENKSTATRNIILIRHGQYHLDREQKNLTQLGREQAELLGKRLANSDIKFSNLTMSTMTRATETANIILKHLPEDLPRMSSSLIEEGPPYPPVPDHKTWRPLDPEFYTEAARIESAFRRIFHRAPPSQKEDSYELVVCHANVIRYFICRALQFPPEGWLRMSLGNCSLTWIVVRPKGHVSIRSIGDIGHLTPNKISFT</sequence>
<comment type="catalytic activity">
    <reaction evidence="11">
        <text>O-phospho-L-seryl-[protein] + H2O = L-seryl-[protein] + phosphate</text>
        <dbReference type="Rhea" id="RHEA:20629"/>
        <dbReference type="Rhea" id="RHEA-COMP:9863"/>
        <dbReference type="Rhea" id="RHEA-COMP:11604"/>
        <dbReference type="ChEBI" id="CHEBI:15377"/>
        <dbReference type="ChEBI" id="CHEBI:29999"/>
        <dbReference type="ChEBI" id="CHEBI:43474"/>
        <dbReference type="ChEBI" id="CHEBI:83421"/>
        <dbReference type="EC" id="3.1.3.16"/>
    </reaction>
</comment>
<evidence type="ECO:0000256" key="13">
    <source>
        <dbReference type="ARBA" id="ARBA00059411"/>
    </source>
</evidence>
<reference evidence="14" key="1">
    <citation type="submission" date="2007-07" db="EMBL/GenBank/DDBJ databases">
        <title>PCAP assembly of the Caenorhabditis remanei genome.</title>
        <authorList>
            <consortium name="The Caenorhabditis remanei Sequencing Consortium"/>
            <person name="Wilson R.K."/>
        </authorList>
    </citation>
    <scope>NUCLEOTIDE SEQUENCE [LARGE SCALE GENOMIC DNA]</scope>
    <source>
        <strain evidence="14">PB4641</strain>
    </source>
</reference>
<protein>
    <recommendedName>
        <fullName evidence="8">Serine/threonine-protein phosphatase PGAM5, mitochondrial</fullName>
        <ecNumber evidence="3">3.1.3.16</ecNumber>
    </recommendedName>
    <alternativeName>
        <fullName evidence="10">Phosphoglycerate mutase family member 5 homolog</fullName>
    </alternativeName>
    <alternativeName>
        <fullName evidence="9">Serine/threonine-protein phosphatase Pgam5, mitochondrial</fullName>
    </alternativeName>
</protein>
<comment type="catalytic activity">
    <reaction evidence="12">
        <text>O-phospho-L-threonyl-[protein] + H2O = L-threonyl-[protein] + phosphate</text>
        <dbReference type="Rhea" id="RHEA:47004"/>
        <dbReference type="Rhea" id="RHEA-COMP:11060"/>
        <dbReference type="Rhea" id="RHEA-COMP:11605"/>
        <dbReference type="ChEBI" id="CHEBI:15377"/>
        <dbReference type="ChEBI" id="CHEBI:30013"/>
        <dbReference type="ChEBI" id="CHEBI:43474"/>
        <dbReference type="ChEBI" id="CHEBI:61977"/>
        <dbReference type="EC" id="3.1.3.16"/>
    </reaction>
</comment>
<keyword evidence="4" id="KW-1000">Mitochondrion outer membrane</keyword>
<dbReference type="STRING" id="31234.E3MJ58"/>
<dbReference type="GO" id="GO:0004722">
    <property type="term" value="F:protein serine/threonine phosphatase activity"/>
    <property type="evidence" value="ECO:0007669"/>
    <property type="project" value="UniProtKB-EC"/>
</dbReference>
<evidence type="ECO:0000256" key="7">
    <source>
        <dbReference type="ARBA" id="ARBA00023136"/>
    </source>
</evidence>
<dbReference type="Gene3D" id="3.40.50.1240">
    <property type="entry name" value="Phosphoglycerate mutase-like"/>
    <property type="match status" value="1"/>
</dbReference>
<evidence type="ECO:0000256" key="10">
    <source>
        <dbReference type="ARBA" id="ARBA00042520"/>
    </source>
</evidence>
<dbReference type="OrthoDB" id="2118094at2759"/>
<dbReference type="InterPro" id="IPR051021">
    <property type="entry name" value="Mito_Ser/Thr_phosphatase"/>
</dbReference>
<dbReference type="InParanoid" id="E3MJ58"/>
<dbReference type="AlphaFoldDB" id="E3MJ58"/>
<keyword evidence="6" id="KW-0496">Mitochondrion</keyword>
<evidence type="ECO:0000256" key="5">
    <source>
        <dbReference type="ARBA" id="ARBA00022801"/>
    </source>
</evidence>
<dbReference type="GeneID" id="9802104"/>
<evidence type="ECO:0000256" key="6">
    <source>
        <dbReference type="ARBA" id="ARBA00023128"/>
    </source>
</evidence>
<keyword evidence="7" id="KW-0472">Membrane</keyword>
<dbReference type="FunCoup" id="E3MJ58">
    <property type="interactions" value="2518"/>
</dbReference>
<dbReference type="InterPro" id="IPR013078">
    <property type="entry name" value="His_Pase_superF_clade-1"/>
</dbReference>
<dbReference type="PANTHER" id="PTHR20935">
    <property type="entry name" value="PHOSPHOGLYCERATE MUTASE-RELATED"/>
    <property type="match status" value="1"/>
</dbReference>
<dbReference type="InterPro" id="IPR029033">
    <property type="entry name" value="His_PPase_superfam"/>
</dbReference>
<accession>E3MJ58</accession>
<evidence type="ECO:0000313" key="15">
    <source>
        <dbReference type="Proteomes" id="UP000008281"/>
    </source>
</evidence>
<evidence type="ECO:0000256" key="3">
    <source>
        <dbReference type="ARBA" id="ARBA00013081"/>
    </source>
</evidence>
<keyword evidence="15" id="KW-1185">Reference proteome</keyword>
<dbReference type="Pfam" id="PF00300">
    <property type="entry name" value="His_Phos_1"/>
    <property type="match status" value="2"/>
</dbReference>
<dbReference type="FunFam" id="3.40.50.1240:FF:000009">
    <property type="entry name" value="serine/threonine-protein phosphatase PGAM5, mitochondrial isoform X1"/>
    <property type="match status" value="1"/>
</dbReference>
<dbReference type="GO" id="GO:0090141">
    <property type="term" value="P:positive regulation of mitochondrial fission"/>
    <property type="evidence" value="ECO:0007669"/>
    <property type="project" value="TreeGrafter"/>
</dbReference>
<dbReference type="eggNOG" id="KOG4609">
    <property type="taxonomic scope" value="Eukaryota"/>
</dbReference>
<dbReference type="CTD" id="9802104"/>
<dbReference type="SMART" id="SM00855">
    <property type="entry name" value="PGAM"/>
    <property type="match status" value="1"/>
</dbReference>
<comment type="function">
    <text evidence="13">Displays phosphatase activity for serine/threonine residues. Has apparently no phosphoglycerate mutase activity.</text>
</comment>
<dbReference type="KEGG" id="crq:GCK72_007239"/>
<keyword evidence="5" id="KW-0378">Hydrolase</keyword>
<evidence type="ECO:0000313" key="14">
    <source>
        <dbReference type="EMBL" id="EFP03409.1"/>
    </source>
</evidence>
<evidence type="ECO:0000256" key="9">
    <source>
        <dbReference type="ARBA" id="ARBA00040722"/>
    </source>
</evidence>